<keyword evidence="8 9" id="KW-0119">Carbohydrate metabolism</keyword>
<dbReference type="Pfam" id="PF00294">
    <property type="entry name" value="PfkB"/>
    <property type="match status" value="1"/>
</dbReference>
<dbReference type="SMART" id="SM00354">
    <property type="entry name" value="HTH_LACI"/>
    <property type="match status" value="1"/>
</dbReference>
<dbReference type="InterPro" id="IPR011877">
    <property type="entry name" value="Ribokinase"/>
</dbReference>
<evidence type="ECO:0000256" key="9">
    <source>
        <dbReference type="HAMAP-Rule" id="MF_01987"/>
    </source>
</evidence>
<dbReference type="PROSITE" id="PS50932">
    <property type="entry name" value="HTH_LACI_2"/>
    <property type="match status" value="1"/>
</dbReference>
<evidence type="ECO:0000256" key="7">
    <source>
        <dbReference type="ARBA" id="ARBA00022958"/>
    </source>
</evidence>
<dbReference type="Gene3D" id="3.40.1190.20">
    <property type="match status" value="1"/>
</dbReference>
<feature type="binding site" evidence="9">
    <location>
        <position position="595"/>
    </location>
    <ligand>
        <name>ATP</name>
        <dbReference type="ChEBI" id="CHEBI:30616"/>
    </ligand>
</feature>
<dbReference type="EMBL" id="JBBMFM010000036">
    <property type="protein sequence ID" value="MEQ2425592.1"/>
    <property type="molecule type" value="Genomic_DNA"/>
</dbReference>
<protein>
    <recommendedName>
        <fullName evidence="9">Ribokinase</fullName>
        <shortName evidence="9">RK</shortName>
        <ecNumber evidence="9">2.7.1.15</ecNumber>
    </recommendedName>
</protein>
<keyword evidence="12" id="KW-1185">Reference proteome</keyword>
<dbReference type="SUPFAM" id="SSF47413">
    <property type="entry name" value="lambda repressor-like DNA-binding domains"/>
    <property type="match status" value="1"/>
</dbReference>
<comment type="subcellular location">
    <subcellularLocation>
        <location evidence="9">Cytoplasm</location>
    </subcellularLocation>
</comment>
<dbReference type="PRINTS" id="PR00990">
    <property type="entry name" value="RIBOKINASE"/>
</dbReference>
<feature type="binding site" evidence="9">
    <location>
        <position position="565"/>
    </location>
    <ligand>
        <name>K(+)</name>
        <dbReference type="ChEBI" id="CHEBI:29103"/>
    </ligand>
</feature>
<keyword evidence="1 9" id="KW-0808">Transferase</keyword>
<dbReference type="InterPro" id="IPR002139">
    <property type="entry name" value="Ribo/fructo_kinase"/>
</dbReference>
<feature type="binding site" evidence="9">
    <location>
        <position position="601"/>
    </location>
    <ligand>
        <name>K(+)</name>
        <dbReference type="ChEBI" id="CHEBI:29103"/>
    </ligand>
</feature>
<dbReference type="Gene3D" id="1.10.260.40">
    <property type="entry name" value="lambda repressor-like DNA-binding domains"/>
    <property type="match status" value="1"/>
</dbReference>
<feature type="domain" description="HTH lacI-type" evidence="10">
    <location>
        <begin position="1"/>
        <end position="54"/>
    </location>
</feature>
<dbReference type="Pfam" id="PF00356">
    <property type="entry name" value="LacI"/>
    <property type="match status" value="1"/>
</dbReference>
<comment type="caution">
    <text evidence="9">Lacks conserved residue(s) required for the propagation of feature annotation.</text>
</comment>
<keyword evidence="7 9" id="KW-0630">Potassium</keyword>
<feature type="binding site" evidence="9">
    <location>
        <position position="606"/>
    </location>
    <ligand>
        <name>K(+)</name>
        <dbReference type="ChEBI" id="CHEBI:29103"/>
    </ligand>
</feature>
<comment type="similarity">
    <text evidence="9">Belongs to the carbohydrate kinase PfkB family. Ribokinase subfamily.</text>
</comment>
<feature type="binding site" evidence="9">
    <location>
        <position position="567"/>
    </location>
    <ligand>
        <name>K(+)</name>
        <dbReference type="ChEBI" id="CHEBI:29103"/>
    </ligand>
</feature>
<evidence type="ECO:0000256" key="4">
    <source>
        <dbReference type="ARBA" id="ARBA00022777"/>
    </source>
</evidence>
<dbReference type="CDD" id="cd01174">
    <property type="entry name" value="ribokinase"/>
    <property type="match status" value="1"/>
</dbReference>
<dbReference type="SUPFAM" id="SSF53822">
    <property type="entry name" value="Periplasmic binding protein-like I"/>
    <property type="match status" value="1"/>
</dbReference>
<comment type="subunit">
    <text evidence="9">Homodimer.</text>
</comment>
<feature type="active site" description="Proton acceptor" evidence="9">
    <location>
        <position position="571"/>
    </location>
</feature>
<keyword evidence="2 9" id="KW-0479">Metal-binding</keyword>
<proteinExistence type="inferred from homology"/>
<comment type="caution">
    <text evidence="11">The sequence shown here is derived from an EMBL/GenBank/DDBJ whole genome shotgun (WGS) entry which is preliminary data.</text>
</comment>
<evidence type="ECO:0000256" key="5">
    <source>
        <dbReference type="ARBA" id="ARBA00022840"/>
    </source>
</evidence>
<keyword evidence="5 9" id="KW-0067">ATP-binding</keyword>
<feature type="binding site" evidence="9">
    <location>
        <begin position="334"/>
        <end position="336"/>
    </location>
    <ligand>
        <name>substrate</name>
    </ligand>
</feature>
<sequence length="632" mass="70467">MNIKDIASMAGVSISTVSKIINGKDDSINDATKEKVLKIVKEYNYTPYARFTKSTQRKSFTVAALLKYNTANSIFLDGLTEALEERGYHLLYLKNGRTPEEETKNIHFICSQNVDAVIWEPLDEESLVNYGNFEQNGLKVFLINCAYEKAFCIDYSKYASHAVKELFQAEHRTIALVHSQPSDMLDGIIKGYKMGLYEQSLTFNADLIYNYHHNELINYLNLHNITALITPDIRTALMIYKTLDACQRHIPDYISLIAINSSADQEPEFPEFSIIPVPYRDFGRFIANKAVDYCELNSLDEKNFIPDIPPINNVTIAQPALGREKNIIVLGSMNIDTTLNVKHFPKPNEASHTNNYSISVGGKGTNYAVGIARLKHNAILLGRLGNDSDADRIYSTLNSNRVNTAYIRRDQNEITGKAYIYVQEDGESTISTLDGANNTTDDLFVNNNASIFKGAQYCIISTEIPMSAVNQALKIAKMNNCITIVKPVALTSLDKLQTNLIDIFIPNRTEALRLSGNLTGPEEQGKHFLQYGFHSVIITLGSHGCFLMNDAESKYYDAAEFIPIDTTGGSDAFISTLVSYLQYGYSLNKAIQIANYAAGFCISRQGVITALADKASLESYISKVNNDLLKID</sequence>
<dbReference type="PANTHER" id="PTHR10584">
    <property type="entry name" value="SUGAR KINASE"/>
    <property type="match status" value="1"/>
</dbReference>
<organism evidence="11 12">
    <name type="scientific">Enterocloster hominis</name>
    <name type="common">ex Hitch et al. 2024</name>
    <dbReference type="NCBI Taxonomy" id="1917870"/>
    <lineage>
        <taxon>Bacteria</taxon>
        <taxon>Bacillati</taxon>
        <taxon>Bacillota</taxon>
        <taxon>Clostridia</taxon>
        <taxon>Lachnospirales</taxon>
        <taxon>Lachnospiraceae</taxon>
        <taxon>Enterocloster</taxon>
    </lineage>
</organism>
<evidence type="ECO:0000259" key="10">
    <source>
        <dbReference type="PROSITE" id="PS50932"/>
    </source>
</evidence>
<keyword evidence="9" id="KW-0963">Cytoplasm</keyword>
<gene>
    <name evidence="9" type="primary">rbsK</name>
    <name evidence="11" type="ORF">WMQ36_11450</name>
</gene>
<dbReference type="InterPro" id="IPR011611">
    <property type="entry name" value="PfkB_dom"/>
</dbReference>
<dbReference type="InterPro" id="IPR010982">
    <property type="entry name" value="Lambda_DNA-bd_dom_sf"/>
</dbReference>
<comment type="catalytic activity">
    <reaction evidence="9">
        <text>D-ribose + ATP = D-ribose 5-phosphate + ADP + H(+)</text>
        <dbReference type="Rhea" id="RHEA:13697"/>
        <dbReference type="ChEBI" id="CHEBI:15378"/>
        <dbReference type="ChEBI" id="CHEBI:30616"/>
        <dbReference type="ChEBI" id="CHEBI:47013"/>
        <dbReference type="ChEBI" id="CHEBI:78346"/>
        <dbReference type="ChEBI" id="CHEBI:456216"/>
        <dbReference type="EC" id="2.7.1.15"/>
    </reaction>
</comment>
<feature type="binding site" evidence="9">
    <location>
        <position position="507"/>
    </location>
    <ligand>
        <name>ATP</name>
        <dbReference type="ChEBI" id="CHEBI:30616"/>
    </ligand>
</feature>
<evidence type="ECO:0000256" key="1">
    <source>
        <dbReference type="ARBA" id="ARBA00022679"/>
    </source>
</evidence>
<evidence type="ECO:0000256" key="2">
    <source>
        <dbReference type="ARBA" id="ARBA00022723"/>
    </source>
</evidence>
<feature type="binding site" evidence="9">
    <location>
        <position position="571"/>
    </location>
    <ligand>
        <name>substrate</name>
    </ligand>
</feature>
<comment type="pathway">
    <text evidence="9">Carbohydrate metabolism; D-ribose degradation; D-ribose 5-phosphate from beta-D-ribopyranose: step 2/2.</text>
</comment>
<dbReference type="InterPro" id="IPR028082">
    <property type="entry name" value="Peripla_BP_I"/>
</dbReference>
<keyword evidence="4 9" id="KW-0418">Kinase</keyword>
<dbReference type="PANTHER" id="PTHR10584:SF166">
    <property type="entry name" value="RIBOKINASE"/>
    <property type="match status" value="1"/>
</dbReference>
<dbReference type="HAMAP" id="MF_01987">
    <property type="entry name" value="Ribokinase"/>
    <property type="match status" value="1"/>
</dbReference>
<dbReference type="EC" id="2.7.1.15" evidence="9"/>
<evidence type="ECO:0000256" key="3">
    <source>
        <dbReference type="ARBA" id="ARBA00022741"/>
    </source>
</evidence>
<feature type="binding site" evidence="9">
    <location>
        <begin position="539"/>
        <end position="544"/>
    </location>
    <ligand>
        <name>ATP</name>
        <dbReference type="ChEBI" id="CHEBI:30616"/>
    </ligand>
</feature>
<evidence type="ECO:0000256" key="6">
    <source>
        <dbReference type="ARBA" id="ARBA00022842"/>
    </source>
</evidence>
<dbReference type="InterPro" id="IPR000843">
    <property type="entry name" value="HTH_LacI"/>
</dbReference>
<comment type="cofactor">
    <cofactor evidence="9">
        <name>Mg(2+)</name>
        <dbReference type="ChEBI" id="CHEBI:18420"/>
    </cofactor>
    <text evidence="9">Requires a divalent cation, most likely magnesium in vivo, as an electrophilic catalyst to aid phosphoryl group transfer. It is the chelate of the metal and the nucleotide that is the actual substrate.</text>
</comment>
<dbReference type="GO" id="GO:0016301">
    <property type="term" value="F:kinase activity"/>
    <property type="evidence" value="ECO:0007669"/>
    <property type="project" value="UniProtKB-KW"/>
</dbReference>
<evidence type="ECO:0000313" key="11">
    <source>
        <dbReference type="EMBL" id="MEQ2425592.1"/>
    </source>
</evidence>
<keyword evidence="3 9" id="KW-0547">Nucleotide-binding</keyword>
<accession>A0ABV1D7M5</accession>
<dbReference type="CDD" id="cd01392">
    <property type="entry name" value="HTH_LacI"/>
    <property type="match status" value="1"/>
</dbReference>
<feature type="binding site" evidence="9">
    <location>
        <begin position="362"/>
        <end position="366"/>
    </location>
    <ligand>
        <name>substrate</name>
    </ligand>
</feature>
<evidence type="ECO:0000256" key="8">
    <source>
        <dbReference type="ARBA" id="ARBA00023277"/>
    </source>
</evidence>
<comment type="function">
    <text evidence="9">Catalyzes the phosphorylation of ribose at O-5 in a reaction requiring ATP and magnesium. The resulting D-ribose-5-phosphate can then be used either for sythesis of nucleotides, histidine, and tryptophan, or as a component of the pentose phosphate pathway.</text>
</comment>
<feature type="binding site" evidence="9">
    <location>
        <position position="604"/>
    </location>
    <ligand>
        <name>K(+)</name>
        <dbReference type="ChEBI" id="CHEBI:29103"/>
    </ligand>
</feature>
<dbReference type="Proteomes" id="UP001454086">
    <property type="component" value="Unassembled WGS sequence"/>
</dbReference>
<evidence type="ECO:0000313" key="12">
    <source>
        <dbReference type="Proteomes" id="UP001454086"/>
    </source>
</evidence>
<name>A0ABV1D7M5_9FIRM</name>
<reference evidence="11 12" key="1">
    <citation type="submission" date="2024-03" db="EMBL/GenBank/DDBJ databases">
        <title>Human intestinal bacterial collection.</title>
        <authorList>
            <person name="Pauvert C."/>
            <person name="Hitch T.C.A."/>
            <person name="Clavel T."/>
        </authorList>
    </citation>
    <scope>NUCLEOTIDE SEQUENCE [LARGE SCALE GENOMIC DNA]</scope>
    <source>
        <strain evidence="11 12">CLA-SR-H021</strain>
    </source>
</reference>
<feature type="binding site" evidence="9">
    <location>
        <position position="463"/>
    </location>
    <ligand>
        <name>substrate</name>
    </ligand>
</feature>
<dbReference type="RefSeq" id="WP_227795846.1">
    <property type="nucleotide sequence ID" value="NZ_JAJFEB010000006.1"/>
</dbReference>
<dbReference type="InterPro" id="IPR029056">
    <property type="entry name" value="Ribokinase-like"/>
</dbReference>
<keyword evidence="6 9" id="KW-0460">Magnesium</keyword>
<comment type="activity regulation">
    <text evidence="9">Activated by a monovalent cation that binds near, but not in, the active site. The most likely occupant of the site in vivo is potassium. Ion binding induces a conformational change that may alter substrate affinity.</text>
</comment>
<dbReference type="SUPFAM" id="SSF53613">
    <property type="entry name" value="Ribokinase-like"/>
    <property type="match status" value="1"/>
</dbReference>
<dbReference type="PROSITE" id="PS00356">
    <property type="entry name" value="HTH_LACI_1"/>
    <property type="match status" value="1"/>
</dbReference>
<dbReference type="Gene3D" id="3.40.50.2300">
    <property type="match status" value="2"/>
</dbReference>